<dbReference type="RefSeq" id="WP_146774219.1">
    <property type="nucleotide sequence ID" value="NZ_CADEUP010000007.1"/>
</dbReference>
<sequence>MSNFVIEARRAVLIHFLELHAIPGTSRREIAFATLVAQYRDWYREARASLIADGGIDVPRPWCIRLTEAGLAESARMAERNPVTHLAVA</sequence>
<protein>
    <submittedName>
        <fullName evidence="1">Uncharacterized protein</fullName>
    </submittedName>
</protein>
<dbReference type="AlphaFoldDB" id="A0AAE8T3R9"/>
<comment type="caution">
    <text evidence="1">The sequence shown here is derived from an EMBL/GenBank/DDBJ whole genome shotgun (WGS) entry which is preliminary data.</text>
</comment>
<gene>
    <name evidence="1" type="ORF">NCTC10661_03065</name>
</gene>
<accession>A0AAE8T3R9</accession>
<dbReference type="EMBL" id="UARD01000014">
    <property type="protein sequence ID" value="SPV19706.1"/>
    <property type="molecule type" value="Genomic_DNA"/>
</dbReference>
<organism evidence="1 2">
    <name type="scientific">Burkholderia cepacia</name>
    <name type="common">Pseudomonas cepacia</name>
    <dbReference type="NCBI Taxonomy" id="292"/>
    <lineage>
        <taxon>Bacteria</taxon>
        <taxon>Pseudomonadati</taxon>
        <taxon>Pseudomonadota</taxon>
        <taxon>Betaproteobacteria</taxon>
        <taxon>Burkholderiales</taxon>
        <taxon>Burkholderiaceae</taxon>
        <taxon>Burkholderia</taxon>
        <taxon>Burkholderia cepacia complex</taxon>
    </lineage>
</organism>
<evidence type="ECO:0000313" key="2">
    <source>
        <dbReference type="Proteomes" id="UP000250416"/>
    </source>
</evidence>
<reference evidence="1 2" key="1">
    <citation type="submission" date="2018-06" db="EMBL/GenBank/DDBJ databases">
        <authorList>
            <consortium name="Pathogen Informatics"/>
            <person name="Doyle S."/>
        </authorList>
    </citation>
    <scope>NUCLEOTIDE SEQUENCE [LARGE SCALE GENOMIC DNA]</scope>
    <source>
        <strain evidence="1 2">NCTC10661</strain>
    </source>
</reference>
<evidence type="ECO:0000313" key="1">
    <source>
        <dbReference type="EMBL" id="SPV19706.1"/>
    </source>
</evidence>
<dbReference type="Proteomes" id="UP000250416">
    <property type="component" value="Unassembled WGS sequence"/>
</dbReference>
<proteinExistence type="predicted"/>
<name>A0AAE8T3R9_BURCE</name>